<evidence type="ECO:0000256" key="3">
    <source>
        <dbReference type="ARBA" id="ARBA00023054"/>
    </source>
</evidence>
<dbReference type="PROSITE" id="PS50006">
    <property type="entry name" value="FHA_DOMAIN"/>
    <property type="match status" value="1"/>
</dbReference>
<dbReference type="PROSITE" id="PS50067">
    <property type="entry name" value="KINESIN_MOTOR_2"/>
    <property type="match status" value="1"/>
</dbReference>
<keyword evidence="3 7" id="KW-0175">Coiled coil</keyword>
<comment type="caution">
    <text evidence="10">The sequence shown here is derived from an EMBL/GenBank/DDBJ whole genome shotgun (WGS) entry which is preliminary data.</text>
</comment>
<evidence type="ECO:0000256" key="2">
    <source>
        <dbReference type="ARBA" id="ARBA00022840"/>
    </source>
</evidence>
<feature type="domain" description="FHA" evidence="8">
    <location>
        <begin position="447"/>
        <end position="501"/>
    </location>
</feature>
<feature type="coiled-coil region" evidence="7">
    <location>
        <begin position="365"/>
        <end position="407"/>
    </location>
</feature>
<dbReference type="InterPro" id="IPR036961">
    <property type="entry name" value="Kinesin_motor_dom_sf"/>
</dbReference>
<dbReference type="PANTHER" id="PTHR47117:SF5">
    <property type="entry name" value="KINESIN-LIKE PROTEIN KIF14"/>
    <property type="match status" value="1"/>
</dbReference>
<evidence type="ECO:0000256" key="7">
    <source>
        <dbReference type="SAM" id="Coils"/>
    </source>
</evidence>
<organism evidence="10 11">
    <name type="scientific">Brachionus plicatilis</name>
    <name type="common">Marine rotifer</name>
    <name type="synonym">Brachionus muelleri</name>
    <dbReference type="NCBI Taxonomy" id="10195"/>
    <lineage>
        <taxon>Eukaryota</taxon>
        <taxon>Metazoa</taxon>
        <taxon>Spiralia</taxon>
        <taxon>Gnathifera</taxon>
        <taxon>Rotifera</taxon>
        <taxon>Eurotatoria</taxon>
        <taxon>Monogononta</taxon>
        <taxon>Pseudotrocha</taxon>
        <taxon>Ploima</taxon>
        <taxon>Brachionidae</taxon>
        <taxon>Brachionus</taxon>
    </lineage>
</organism>
<proteinExistence type="inferred from homology"/>
<keyword evidence="10" id="KW-0378">Hydrolase</keyword>
<comment type="similarity">
    <text evidence="5 6">Belongs to the TRAFAC class myosin-kinesin ATPase superfamily. Kinesin family.</text>
</comment>
<protein>
    <recommendedName>
        <fullName evidence="6">Kinesin-like protein</fullName>
    </recommendedName>
</protein>
<dbReference type="SMART" id="SM00129">
    <property type="entry name" value="KISc"/>
    <property type="match status" value="1"/>
</dbReference>
<name>A0A3M7PL07_BRAPC</name>
<evidence type="ECO:0000256" key="1">
    <source>
        <dbReference type="ARBA" id="ARBA00022741"/>
    </source>
</evidence>
<evidence type="ECO:0000259" key="8">
    <source>
        <dbReference type="PROSITE" id="PS50006"/>
    </source>
</evidence>
<dbReference type="GO" id="GO:0008017">
    <property type="term" value="F:microtubule binding"/>
    <property type="evidence" value="ECO:0007669"/>
    <property type="project" value="InterPro"/>
</dbReference>
<dbReference type="InterPro" id="IPR027417">
    <property type="entry name" value="P-loop_NTPase"/>
</dbReference>
<dbReference type="InterPro" id="IPR000253">
    <property type="entry name" value="FHA_dom"/>
</dbReference>
<keyword evidence="11" id="KW-1185">Reference proteome</keyword>
<dbReference type="Gene3D" id="2.60.200.20">
    <property type="match status" value="1"/>
</dbReference>
<dbReference type="GO" id="GO:0005524">
    <property type="term" value="F:ATP binding"/>
    <property type="evidence" value="ECO:0007669"/>
    <property type="project" value="UniProtKB-KW"/>
</dbReference>
<dbReference type="GO" id="GO:0005874">
    <property type="term" value="C:microtubule"/>
    <property type="evidence" value="ECO:0007669"/>
    <property type="project" value="UniProtKB-KW"/>
</dbReference>
<dbReference type="EMBL" id="REGN01010268">
    <property type="protein sequence ID" value="RMZ99337.1"/>
    <property type="molecule type" value="Genomic_DNA"/>
</dbReference>
<dbReference type="Proteomes" id="UP000276133">
    <property type="component" value="Unassembled WGS sequence"/>
</dbReference>
<dbReference type="InterPro" id="IPR019821">
    <property type="entry name" value="Kinesin_motor_CS"/>
</dbReference>
<dbReference type="SUPFAM" id="SSF49879">
    <property type="entry name" value="SMAD/FHA domain"/>
    <property type="match status" value="1"/>
</dbReference>
<dbReference type="PANTHER" id="PTHR47117">
    <property type="entry name" value="STAR-RELATED LIPID TRANSFER PROTEIN 9"/>
    <property type="match status" value="1"/>
</dbReference>
<feature type="domain" description="Kinesin motor" evidence="9">
    <location>
        <begin position="185"/>
        <end position="329"/>
    </location>
</feature>
<keyword evidence="4 6" id="KW-0505">Motor protein</keyword>
<comment type="caution">
    <text evidence="5">Lacks conserved residue(s) required for the propagation of feature annotation.</text>
</comment>
<evidence type="ECO:0000256" key="4">
    <source>
        <dbReference type="ARBA" id="ARBA00023175"/>
    </source>
</evidence>
<dbReference type="AlphaFoldDB" id="A0A3M7PL07"/>
<dbReference type="OrthoDB" id="3176171at2759"/>
<evidence type="ECO:0000259" key="9">
    <source>
        <dbReference type="PROSITE" id="PS50067"/>
    </source>
</evidence>
<reference evidence="10 11" key="1">
    <citation type="journal article" date="2018" name="Sci. Rep.">
        <title>Genomic signatures of local adaptation to the degree of environmental predictability in rotifers.</title>
        <authorList>
            <person name="Franch-Gras L."/>
            <person name="Hahn C."/>
            <person name="Garcia-Roger E.M."/>
            <person name="Carmona M.J."/>
            <person name="Serra M."/>
            <person name="Gomez A."/>
        </authorList>
    </citation>
    <scope>NUCLEOTIDE SEQUENCE [LARGE SCALE GENOMIC DNA]</scope>
    <source>
        <strain evidence="10">HYR1</strain>
    </source>
</reference>
<dbReference type="InterPro" id="IPR008984">
    <property type="entry name" value="SMAD_FHA_dom_sf"/>
</dbReference>
<evidence type="ECO:0000256" key="5">
    <source>
        <dbReference type="PROSITE-ProRule" id="PRU00283"/>
    </source>
</evidence>
<evidence type="ECO:0000313" key="10">
    <source>
        <dbReference type="EMBL" id="RMZ99337.1"/>
    </source>
</evidence>
<dbReference type="SUPFAM" id="SSF52540">
    <property type="entry name" value="P-loop containing nucleoside triphosphate hydrolases"/>
    <property type="match status" value="1"/>
</dbReference>
<dbReference type="GO" id="GO:0007018">
    <property type="term" value="P:microtubule-based movement"/>
    <property type="evidence" value="ECO:0007669"/>
    <property type="project" value="InterPro"/>
</dbReference>
<dbReference type="GO" id="GO:0016787">
    <property type="term" value="F:hydrolase activity"/>
    <property type="evidence" value="ECO:0007669"/>
    <property type="project" value="UniProtKB-KW"/>
</dbReference>
<dbReference type="Gene3D" id="3.40.850.10">
    <property type="entry name" value="Kinesin motor domain"/>
    <property type="match status" value="1"/>
</dbReference>
<dbReference type="STRING" id="10195.A0A3M7PL07"/>
<sequence length="605" mass="67965">MHHEALNNLKLLTNRLFELKKRFDGAAGLIDRLVEEYKAGFESRYIGYPTPLCDCNHFKTVEVINFRLTFIVMRPMRTFKICWAAAKSGRSERGQNKADTLAARPAVKNLNREVGRPKHRRTAKCTHTKNFFDLAGQLSVFNSTMFLIKKFLVHCSVPQSLTNVLCPKLNHAPTESQGADNNLVQLVTSRINLVDLAGSERLNSAFSAPADTFSSALTSLTSSRLKESTCINKSLLTLGKIICLLSERQNSGCASLPAYGNGNNAAINSSCAPGANGHLPYRESVLTWLLKESLGGNAKTAMLATANASSNYLDETICTLRYAAKTATIKNSAHLNRNFKRKFIDEFGMEHEMNLALAPINSGFESSLQKKNDELQKTLHLMECEWKQKLDEAERLKQKEIKDLEKSLIVLYEKETSAQNCCLINLNEDPLLSEKLIYVLKNDNAETVIGSDRNLVNIHLTGALIAAKHCAILSVSEHDDHNFYLQQTDESYETFLNGELIKSGQRYLLSHGDRIIVGGSHFFRFNNPKMAKGCGSANSSMNSNFEFKDYQFAKNEVERKQNELMQKKLNEVVNECKRDGDMKIKELTQQYEKNIQSIKNLSGFF</sequence>
<dbReference type="Pfam" id="PF00498">
    <property type="entry name" value="FHA"/>
    <property type="match status" value="1"/>
</dbReference>
<gene>
    <name evidence="10" type="ORF">BpHYR1_015391</name>
</gene>
<dbReference type="PRINTS" id="PR00380">
    <property type="entry name" value="KINESINHEAVY"/>
</dbReference>
<dbReference type="GO" id="GO:0003777">
    <property type="term" value="F:microtubule motor activity"/>
    <property type="evidence" value="ECO:0007669"/>
    <property type="project" value="InterPro"/>
</dbReference>
<keyword evidence="1 6" id="KW-0547">Nucleotide-binding</keyword>
<dbReference type="Pfam" id="PF00225">
    <property type="entry name" value="Kinesin"/>
    <property type="match status" value="1"/>
</dbReference>
<keyword evidence="2 6" id="KW-0067">ATP-binding</keyword>
<evidence type="ECO:0000313" key="11">
    <source>
        <dbReference type="Proteomes" id="UP000276133"/>
    </source>
</evidence>
<dbReference type="InterPro" id="IPR001752">
    <property type="entry name" value="Kinesin_motor_dom"/>
</dbReference>
<accession>A0A3M7PL07</accession>
<evidence type="ECO:0000256" key="6">
    <source>
        <dbReference type="RuleBase" id="RU000394"/>
    </source>
</evidence>
<keyword evidence="6" id="KW-0493">Microtubule</keyword>
<dbReference type="PROSITE" id="PS00411">
    <property type="entry name" value="KINESIN_MOTOR_1"/>
    <property type="match status" value="1"/>
</dbReference>